<dbReference type="Proteomes" id="UP000294832">
    <property type="component" value="Unassembled WGS sequence"/>
</dbReference>
<evidence type="ECO:0000313" key="3">
    <source>
        <dbReference type="Proteomes" id="UP000294832"/>
    </source>
</evidence>
<comment type="caution">
    <text evidence="2">The sequence shown here is derived from an EMBL/GenBank/DDBJ whole genome shotgun (WGS) entry which is preliminary data.</text>
</comment>
<name>A0A4R2F0K3_9GAMM</name>
<keyword evidence="1" id="KW-0732">Signal</keyword>
<feature type="chain" id="PRO_5020715744" evidence="1">
    <location>
        <begin position="31"/>
        <end position="306"/>
    </location>
</feature>
<evidence type="ECO:0000256" key="1">
    <source>
        <dbReference type="SAM" id="SignalP"/>
    </source>
</evidence>
<reference evidence="2 3" key="1">
    <citation type="submission" date="2019-03" db="EMBL/GenBank/DDBJ databases">
        <title>Freshwater and sediment microbial communities from various areas in North America, analyzing microbe dynamics in response to fracking.</title>
        <authorList>
            <person name="Lamendella R."/>
        </authorList>
    </citation>
    <scope>NUCLEOTIDE SEQUENCE [LARGE SCALE GENOMIC DNA]</scope>
    <source>
        <strain evidence="2 3">74A</strain>
    </source>
</reference>
<protein>
    <submittedName>
        <fullName evidence="2">Putative redox-active protein with C_GCAxxG_C_C motif</fullName>
    </submittedName>
</protein>
<sequence length="306" mass="31986">MNVNRRQAMGQIIGLVSVAAGGGIMATAMAADTCPGDISIGIGSEGTSDLAANLLTYVKVEPLAVAKRAYEDYGKGGCMYGVFDAIVKELAAQGHEDACKFAAIPTNITVYGAGGIAGWGTLCGCLNAAAMAVNMLAGVDRNKVIRSVYHYYESTAMPRGDSEFLSAIGAPTRKTDAGELLTADKIGQSVAKSILCHTSVTLWSKQSKFGTSHPAKLERCAQVTAEIAYTTVDFLNKALDNTLDVATAAEGNSDCAGCHSSTKREPDTYFATDVNAQMECQTCHSEHDVTAGLTGAHEGFTCSDCH</sequence>
<feature type="signal peptide" evidence="1">
    <location>
        <begin position="1"/>
        <end position="30"/>
    </location>
</feature>
<dbReference type="OrthoDB" id="6397224at2"/>
<dbReference type="InterPro" id="IPR036280">
    <property type="entry name" value="Multihaem_cyt_sf"/>
</dbReference>
<proteinExistence type="predicted"/>
<dbReference type="EMBL" id="SLWF01000056">
    <property type="protein sequence ID" value="TCN76340.1"/>
    <property type="molecule type" value="Genomic_DNA"/>
</dbReference>
<dbReference type="InterPro" id="IPR010181">
    <property type="entry name" value="CGCAxxGCC_motif"/>
</dbReference>
<organism evidence="2 3">
    <name type="scientific">Shewanella fodinae</name>
    <dbReference type="NCBI Taxonomy" id="552357"/>
    <lineage>
        <taxon>Bacteria</taxon>
        <taxon>Pseudomonadati</taxon>
        <taxon>Pseudomonadota</taxon>
        <taxon>Gammaproteobacteria</taxon>
        <taxon>Alteromonadales</taxon>
        <taxon>Shewanellaceae</taxon>
        <taxon>Shewanella</taxon>
    </lineage>
</organism>
<dbReference type="AlphaFoldDB" id="A0A4R2F0K3"/>
<accession>A0A4R2F0K3</accession>
<dbReference type="RefSeq" id="WP_133040664.1">
    <property type="nucleotide sequence ID" value="NZ_BMXW01000024.1"/>
</dbReference>
<dbReference type="Pfam" id="PF09719">
    <property type="entry name" value="C_GCAxxG_C_C"/>
    <property type="match status" value="1"/>
</dbReference>
<gene>
    <name evidence="2" type="ORF">EDC91_1563</name>
</gene>
<evidence type="ECO:0000313" key="2">
    <source>
        <dbReference type="EMBL" id="TCN76340.1"/>
    </source>
</evidence>
<keyword evidence="3" id="KW-1185">Reference proteome</keyword>
<dbReference type="SUPFAM" id="SSF48695">
    <property type="entry name" value="Multiheme cytochromes"/>
    <property type="match status" value="1"/>
</dbReference>